<dbReference type="Proteomes" id="UP000680865">
    <property type="component" value="Unassembled WGS sequence"/>
</dbReference>
<evidence type="ECO:0000256" key="2">
    <source>
        <dbReference type="ARBA" id="ARBA00022670"/>
    </source>
</evidence>
<evidence type="ECO:0000256" key="1">
    <source>
        <dbReference type="ARBA" id="ARBA00007074"/>
    </source>
</evidence>
<evidence type="ECO:0000259" key="7">
    <source>
        <dbReference type="PROSITE" id="PS51935"/>
    </source>
</evidence>
<name>A0A919SAG7_9ACTN</name>
<keyword evidence="3" id="KW-0378">Hydrolase</keyword>
<proteinExistence type="inferred from homology"/>
<feature type="coiled-coil region" evidence="5">
    <location>
        <begin position="40"/>
        <end position="71"/>
    </location>
</feature>
<dbReference type="Pfam" id="PF00877">
    <property type="entry name" value="NLPC_P60"/>
    <property type="match status" value="1"/>
</dbReference>
<dbReference type="SUPFAM" id="SSF54001">
    <property type="entry name" value="Cysteine proteinases"/>
    <property type="match status" value="1"/>
</dbReference>
<feature type="domain" description="NlpC/P60" evidence="7">
    <location>
        <begin position="214"/>
        <end position="328"/>
    </location>
</feature>
<dbReference type="EMBL" id="BOQP01000003">
    <property type="protein sequence ID" value="GIM67332.1"/>
    <property type="molecule type" value="Genomic_DNA"/>
</dbReference>
<organism evidence="8 9">
    <name type="scientific">Winogradskya consettensis</name>
    <dbReference type="NCBI Taxonomy" id="113560"/>
    <lineage>
        <taxon>Bacteria</taxon>
        <taxon>Bacillati</taxon>
        <taxon>Actinomycetota</taxon>
        <taxon>Actinomycetes</taxon>
        <taxon>Micromonosporales</taxon>
        <taxon>Micromonosporaceae</taxon>
        <taxon>Winogradskya</taxon>
    </lineage>
</organism>
<sequence length="328" mass="35641">MSRYQPVPTLARALAVAVLSALLLTGPAAFAAPLEDKPTAAELDKQIAAAARQLEVIVEQYNNSREDLLATRERTRSLGVTLRPLTRALDTRQALMDNLMSRTYQRTRSGPTVTLLASANPHEFVDKLLILNQLATSSRKAAKDLRRARADVVSTRTTLNALAAQQRTLELQLITRKATVTGEINTLRQMRSLMYAGSSRFGPSPEATPPPYIAGAAGRVVDFAFAQLGKPYSWGADGPNAYDCSGLTMDAWQQAGINLPHNAARQHGSLPHVSRSDLRPGDLVFFYAPISHVGVYIGDGKMIHAPEYGENIRIATIDTQPISGFGRP</sequence>
<dbReference type="AlphaFoldDB" id="A0A919SAG7"/>
<accession>A0A919SAG7</accession>
<dbReference type="InterPro" id="IPR000064">
    <property type="entry name" value="NLP_P60_dom"/>
</dbReference>
<feature type="signal peptide" evidence="6">
    <location>
        <begin position="1"/>
        <end position="31"/>
    </location>
</feature>
<evidence type="ECO:0000313" key="9">
    <source>
        <dbReference type="Proteomes" id="UP000680865"/>
    </source>
</evidence>
<evidence type="ECO:0000256" key="3">
    <source>
        <dbReference type="ARBA" id="ARBA00022801"/>
    </source>
</evidence>
<keyword evidence="9" id="KW-1185">Reference proteome</keyword>
<evidence type="ECO:0000256" key="4">
    <source>
        <dbReference type="ARBA" id="ARBA00022807"/>
    </source>
</evidence>
<dbReference type="Gene3D" id="6.10.250.3150">
    <property type="match status" value="1"/>
</dbReference>
<evidence type="ECO:0000313" key="8">
    <source>
        <dbReference type="EMBL" id="GIM67332.1"/>
    </source>
</evidence>
<protein>
    <recommendedName>
        <fullName evidence="7">NlpC/P60 domain-containing protein</fullName>
    </recommendedName>
</protein>
<dbReference type="GO" id="GO:0006508">
    <property type="term" value="P:proteolysis"/>
    <property type="evidence" value="ECO:0007669"/>
    <property type="project" value="UniProtKB-KW"/>
</dbReference>
<keyword evidence="6" id="KW-0732">Signal</keyword>
<dbReference type="PANTHER" id="PTHR47359:SF3">
    <property type="entry name" value="NLP_P60 DOMAIN-CONTAINING PROTEIN-RELATED"/>
    <property type="match status" value="1"/>
</dbReference>
<keyword evidence="4" id="KW-0788">Thiol protease</keyword>
<dbReference type="InterPro" id="IPR038765">
    <property type="entry name" value="Papain-like_cys_pep_sf"/>
</dbReference>
<dbReference type="PROSITE" id="PS51935">
    <property type="entry name" value="NLPC_P60"/>
    <property type="match status" value="1"/>
</dbReference>
<evidence type="ECO:0000256" key="6">
    <source>
        <dbReference type="SAM" id="SignalP"/>
    </source>
</evidence>
<comment type="similarity">
    <text evidence="1">Belongs to the peptidase C40 family.</text>
</comment>
<keyword evidence="5" id="KW-0175">Coiled coil</keyword>
<dbReference type="GO" id="GO:0008234">
    <property type="term" value="F:cysteine-type peptidase activity"/>
    <property type="evidence" value="ECO:0007669"/>
    <property type="project" value="UniProtKB-KW"/>
</dbReference>
<evidence type="ECO:0000256" key="5">
    <source>
        <dbReference type="SAM" id="Coils"/>
    </source>
</evidence>
<dbReference type="InterPro" id="IPR051794">
    <property type="entry name" value="PG_Endopeptidase_C40"/>
</dbReference>
<dbReference type="Gene3D" id="3.90.1720.10">
    <property type="entry name" value="endopeptidase domain like (from Nostoc punctiforme)"/>
    <property type="match status" value="1"/>
</dbReference>
<keyword evidence="2" id="KW-0645">Protease</keyword>
<comment type="caution">
    <text evidence="8">The sequence shown here is derived from an EMBL/GenBank/DDBJ whole genome shotgun (WGS) entry which is preliminary data.</text>
</comment>
<dbReference type="PANTHER" id="PTHR47359">
    <property type="entry name" value="PEPTIDOGLYCAN DL-ENDOPEPTIDASE CWLO"/>
    <property type="match status" value="1"/>
</dbReference>
<feature type="chain" id="PRO_5037962541" description="NlpC/P60 domain-containing protein" evidence="6">
    <location>
        <begin position="32"/>
        <end position="328"/>
    </location>
</feature>
<reference evidence="8" key="1">
    <citation type="submission" date="2021-03" db="EMBL/GenBank/DDBJ databases">
        <title>Whole genome shotgun sequence of Actinoplanes consettensis NBRC 14913.</title>
        <authorList>
            <person name="Komaki H."/>
            <person name="Tamura T."/>
        </authorList>
    </citation>
    <scope>NUCLEOTIDE SEQUENCE</scope>
    <source>
        <strain evidence="8">NBRC 14913</strain>
    </source>
</reference>
<gene>
    <name evidence="8" type="ORF">Aco04nite_05790</name>
</gene>